<organism evidence="1 2">
    <name type="scientific">Bacteroides sedimenti</name>
    <dbReference type="NCBI Taxonomy" id="2136147"/>
    <lineage>
        <taxon>Bacteria</taxon>
        <taxon>Pseudomonadati</taxon>
        <taxon>Bacteroidota</taxon>
        <taxon>Bacteroidia</taxon>
        <taxon>Bacteroidales</taxon>
        <taxon>Bacteroidaceae</taxon>
        <taxon>Bacteroides</taxon>
    </lineage>
</organism>
<accession>A0ABN6Z266</accession>
<evidence type="ECO:0000313" key="1">
    <source>
        <dbReference type="EMBL" id="BEG98673.1"/>
    </source>
</evidence>
<gene>
    <name evidence="1" type="ORF">BSYN_09380</name>
</gene>
<sequence length="83" mass="9575">MGNYKFEPYVWVMFCYKGSTSIGRTIYDQDRKELVAFVTDLGKMNCIPFEEVEHPRKLSILSNDESENDLSVHYLNGFISGEA</sequence>
<name>A0ABN6Z266_9BACE</name>
<evidence type="ECO:0000313" key="2">
    <source>
        <dbReference type="Proteomes" id="UP001496674"/>
    </source>
</evidence>
<keyword evidence="2" id="KW-1185">Reference proteome</keyword>
<dbReference type="Proteomes" id="UP001496674">
    <property type="component" value="Chromosome"/>
</dbReference>
<evidence type="ECO:0008006" key="3">
    <source>
        <dbReference type="Google" id="ProtNLM"/>
    </source>
</evidence>
<protein>
    <recommendedName>
        <fullName evidence="3">Transposase</fullName>
    </recommendedName>
</protein>
<reference evidence="1 2" key="1">
    <citation type="submission" date="2023-04" db="EMBL/GenBank/DDBJ databases">
        <title>Draft genome sequence of acteroides sedimenti strain YN3PY1.</title>
        <authorList>
            <person name="Yoshida N."/>
        </authorList>
    </citation>
    <scope>NUCLEOTIDE SEQUENCE [LARGE SCALE GENOMIC DNA]</scope>
    <source>
        <strain evidence="1 2">YN3PY1</strain>
    </source>
</reference>
<dbReference type="RefSeq" id="WP_353333800.1">
    <property type="nucleotide sequence ID" value="NZ_AP028055.1"/>
</dbReference>
<dbReference type="EMBL" id="AP028055">
    <property type="protein sequence ID" value="BEG98673.1"/>
    <property type="molecule type" value="Genomic_DNA"/>
</dbReference>
<proteinExistence type="predicted"/>